<reference evidence="2 3" key="1">
    <citation type="submission" date="2019-04" db="EMBL/GenBank/DDBJ databases">
        <authorList>
            <person name="Hwang J.C."/>
        </authorList>
    </citation>
    <scope>NUCLEOTIDE SEQUENCE [LARGE SCALE GENOMIC DNA]</scope>
    <source>
        <strain evidence="2 3">IMCC35001</strain>
    </source>
</reference>
<dbReference type="RefSeq" id="WP_136853838.1">
    <property type="nucleotide sequence ID" value="NZ_SWCI01000009.1"/>
</dbReference>
<organism evidence="2 3">
    <name type="scientific">Ferrimonas sediminicola</name>
    <dbReference type="NCBI Taxonomy" id="2569538"/>
    <lineage>
        <taxon>Bacteria</taxon>
        <taxon>Pseudomonadati</taxon>
        <taxon>Pseudomonadota</taxon>
        <taxon>Gammaproteobacteria</taxon>
        <taxon>Alteromonadales</taxon>
        <taxon>Ferrimonadaceae</taxon>
        <taxon>Ferrimonas</taxon>
    </lineage>
</organism>
<evidence type="ECO:0000313" key="3">
    <source>
        <dbReference type="Proteomes" id="UP000305674"/>
    </source>
</evidence>
<evidence type="ECO:0000313" key="2">
    <source>
        <dbReference type="EMBL" id="TKB48144.1"/>
    </source>
</evidence>
<gene>
    <name evidence="2" type="ORF">FCL40_13525</name>
</gene>
<dbReference type="EMBL" id="SWCI01000009">
    <property type="protein sequence ID" value="TKB48144.1"/>
    <property type="molecule type" value="Genomic_DNA"/>
</dbReference>
<accession>A0A4U1BB58</accession>
<feature type="transmembrane region" description="Helical" evidence="1">
    <location>
        <begin position="12"/>
        <end position="32"/>
    </location>
</feature>
<keyword evidence="1" id="KW-0812">Transmembrane</keyword>
<keyword evidence="1" id="KW-0472">Membrane</keyword>
<dbReference type="AlphaFoldDB" id="A0A4U1BB58"/>
<name>A0A4U1BB58_9GAMM</name>
<evidence type="ECO:0000256" key="1">
    <source>
        <dbReference type="SAM" id="Phobius"/>
    </source>
</evidence>
<keyword evidence="1" id="KW-1133">Transmembrane helix</keyword>
<sequence>MIERFSPSRDGFLRGHGLVVTSVFLLTTILSISLTGQMAGGLFVAGVISVFFQVRDKGNHAVEVDPHTLSGMMGELGDSPERGRIALALEEIDLSRSRHRTWLDTLCFSYRVHTHSGRSVVVSGTLFGLTEAPRIHRQILDLVDRLQSGQGGERSFMA</sequence>
<comment type="caution">
    <text evidence="2">The sequence shown here is derived from an EMBL/GenBank/DDBJ whole genome shotgun (WGS) entry which is preliminary data.</text>
</comment>
<keyword evidence="3" id="KW-1185">Reference proteome</keyword>
<dbReference type="OrthoDB" id="6399464at2"/>
<protein>
    <submittedName>
        <fullName evidence="2">Uncharacterized protein</fullName>
    </submittedName>
</protein>
<dbReference type="Proteomes" id="UP000305674">
    <property type="component" value="Unassembled WGS sequence"/>
</dbReference>
<proteinExistence type="predicted"/>